<feature type="compositionally biased region" description="Pro residues" evidence="1">
    <location>
        <begin position="670"/>
        <end position="682"/>
    </location>
</feature>
<evidence type="ECO:0000313" key="5">
    <source>
        <dbReference type="Proteomes" id="UP001498398"/>
    </source>
</evidence>
<dbReference type="InterPro" id="IPR035899">
    <property type="entry name" value="DBL_dom_sf"/>
</dbReference>
<feature type="compositionally biased region" description="Low complexity" evidence="1">
    <location>
        <begin position="646"/>
        <end position="663"/>
    </location>
</feature>
<dbReference type="Proteomes" id="UP001498398">
    <property type="component" value="Unassembled WGS sequence"/>
</dbReference>
<feature type="compositionally biased region" description="Pro residues" evidence="1">
    <location>
        <begin position="12"/>
        <end position="28"/>
    </location>
</feature>
<dbReference type="PANTHER" id="PTHR45924:SF2">
    <property type="entry name" value="FI17866P1"/>
    <property type="match status" value="1"/>
</dbReference>
<feature type="compositionally biased region" description="Pro residues" evidence="1">
    <location>
        <begin position="733"/>
        <end position="742"/>
    </location>
</feature>
<feature type="compositionally biased region" description="Polar residues" evidence="1">
    <location>
        <begin position="781"/>
        <end position="793"/>
    </location>
</feature>
<feature type="compositionally biased region" description="Polar residues" evidence="1">
    <location>
        <begin position="600"/>
        <end position="629"/>
    </location>
</feature>
<protein>
    <recommendedName>
        <fullName evidence="2">DH domain-containing protein</fullName>
    </recommendedName>
</protein>
<feature type="region of interest" description="Disordered" evidence="1">
    <location>
        <begin position="1"/>
        <end position="78"/>
    </location>
</feature>
<dbReference type="PROSITE" id="PS50010">
    <property type="entry name" value="DH_2"/>
    <property type="match status" value="1"/>
</dbReference>
<feature type="compositionally biased region" description="Polar residues" evidence="1">
    <location>
        <begin position="523"/>
        <end position="544"/>
    </location>
</feature>
<comment type="caution">
    <text evidence="3">The sequence shown here is derived from an EMBL/GenBank/DDBJ whole genome shotgun (WGS) entry which is preliminary data.</text>
</comment>
<feature type="compositionally biased region" description="Low complexity" evidence="1">
    <location>
        <begin position="743"/>
        <end position="754"/>
    </location>
</feature>
<organism evidence="3 5">
    <name type="scientific">Marasmiellus scandens</name>
    <dbReference type="NCBI Taxonomy" id="2682957"/>
    <lineage>
        <taxon>Eukaryota</taxon>
        <taxon>Fungi</taxon>
        <taxon>Dikarya</taxon>
        <taxon>Basidiomycota</taxon>
        <taxon>Agaricomycotina</taxon>
        <taxon>Agaricomycetes</taxon>
        <taxon>Agaricomycetidae</taxon>
        <taxon>Agaricales</taxon>
        <taxon>Marasmiineae</taxon>
        <taxon>Omphalotaceae</taxon>
        <taxon>Marasmiellus</taxon>
    </lineage>
</organism>
<feature type="compositionally biased region" description="Pro residues" evidence="1">
    <location>
        <begin position="509"/>
        <end position="519"/>
    </location>
</feature>
<feature type="compositionally biased region" description="Low complexity" evidence="1">
    <location>
        <begin position="312"/>
        <end position="324"/>
    </location>
</feature>
<dbReference type="InterPro" id="IPR000219">
    <property type="entry name" value="DH_dom"/>
</dbReference>
<dbReference type="EMBL" id="JBANRG010000006">
    <property type="protein sequence ID" value="KAK7465644.1"/>
    <property type="molecule type" value="Genomic_DNA"/>
</dbReference>
<feature type="domain" description="DH" evidence="2">
    <location>
        <begin position="69"/>
        <end position="258"/>
    </location>
</feature>
<dbReference type="SUPFAM" id="SSF48065">
    <property type="entry name" value="DBL homology domain (DH-domain)"/>
    <property type="match status" value="1"/>
</dbReference>
<feature type="compositionally biased region" description="Polar residues" evidence="1">
    <location>
        <begin position="707"/>
        <end position="726"/>
    </location>
</feature>
<gene>
    <name evidence="4" type="ORF">VKT23_005616</name>
    <name evidence="3" type="ORF">VKT23_007019</name>
</gene>
<evidence type="ECO:0000259" key="2">
    <source>
        <dbReference type="PROSITE" id="PS50010"/>
    </source>
</evidence>
<keyword evidence="5" id="KW-1185">Reference proteome</keyword>
<dbReference type="Gene3D" id="1.20.900.10">
    <property type="entry name" value="Dbl homology (DH) domain"/>
    <property type="match status" value="1"/>
</dbReference>
<name>A0ABR1JPU4_9AGAR</name>
<dbReference type="PANTHER" id="PTHR45924">
    <property type="entry name" value="FI17866P1"/>
    <property type="match status" value="1"/>
</dbReference>
<dbReference type="SMART" id="SM00325">
    <property type="entry name" value="RhoGEF"/>
    <property type="match status" value="1"/>
</dbReference>
<evidence type="ECO:0000256" key="1">
    <source>
        <dbReference type="SAM" id="MobiDB-lite"/>
    </source>
</evidence>
<evidence type="ECO:0000313" key="4">
    <source>
        <dbReference type="EMBL" id="KAK7465644.1"/>
    </source>
</evidence>
<feature type="region of interest" description="Disordered" evidence="1">
    <location>
        <begin position="505"/>
        <end position="815"/>
    </location>
</feature>
<dbReference type="EMBL" id="JBANRG010000009">
    <property type="protein sequence ID" value="KAK7463676.1"/>
    <property type="molecule type" value="Genomic_DNA"/>
</dbReference>
<proteinExistence type="predicted"/>
<feature type="region of interest" description="Disordered" evidence="1">
    <location>
        <begin position="261"/>
        <end position="354"/>
    </location>
</feature>
<dbReference type="Pfam" id="PF00621">
    <property type="entry name" value="RhoGEF"/>
    <property type="match status" value="1"/>
</dbReference>
<reference evidence="3 5" key="1">
    <citation type="submission" date="2024-01" db="EMBL/GenBank/DDBJ databases">
        <title>A draft genome for the cacao thread blight pathogen Marasmiellus scandens.</title>
        <authorList>
            <person name="Baruah I.K."/>
            <person name="Leung J."/>
            <person name="Bukari Y."/>
            <person name="Amoako-Attah I."/>
            <person name="Meinhardt L.W."/>
            <person name="Bailey B.A."/>
            <person name="Cohen S.P."/>
        </authorList>
    </citation>
    <scope>NUCLEOTIDE SEQUENCE [LARGE SCALE GENOMIC DNA]</scope>
    <source>
        <strain evidence="3 5">GH-19</strain>
    </source>
</reference>
<accession>A0ABR1JPU4</accession>
<feature type="compositionally biased region" description="Polar residues" evidence="1">
    <location>
        <begin position="332"/>
        <end position="348"/>
    </location>
</feature>
<sequence>MALVDNLNSKLPPIPPSDPSFESPPDPPAKFSSSSPFASPSLPALPLSTPASPRSPVPPLVPQDSSKPKKSNPLNDLIDTERSYVDQLTGVIRKIAAAWSRSNLPPPELDTMFRSIEGVYKANRSLLVKLKEIGTNPSSPKALGDLLMRWIDDLEAPYSAYCSKYSCGFDEWEPVQSNPKLASVLSTFSAAIPPPSGSFDLSIWTLDALFLLPKGRLKYYKKLYTRLLKSTAPGRSDHRLLLGAVSKLDRLLDTLEQREKVKVGASVASPQSQSPPELESEDQVVIDMRTKSVHSSAGWDGPPTRESDPAPSSEGSSVRESSNSDGDRLSRETVSTSISRGSSATMTMPITELERRLSTERTLDIFTMNPKAVRLQMVPPSLPFTREMRCSLDVVIRVTPRATGIEIVHSRGHIFLLSDLFLVCERMTPEERSQQGDLNGPDMWLCYPPLAGKVLRVSDVPGQGNCLQVHIMRKETLTLELESVKARDMLTKEFKECIEFAASVGPISKQPPPPLPPLPESFKSMTTSSVPASPMERQNSQSPRASVEPISDQFSRLGMSPNGPASAHSSPSMREHSQPPPSSYPSPVGSPEQSFGPGQVMSTGQSFTPGQLVNSGQVLGPSRSVSMASHRSYDSMRPGPGPAPGSSMNSPHSMMQSPMSMGPQGDPMRRGPPPLNSGPNFPPQQSFARPVGPGMSSVPPRPPSAPTAHQNSLRKAPSTRSLSSTSIHDEYRPPPSAPPLPHHPGGFPPSHYSPNFSPGPGHGGPALYAPQPRPLLPSAQLDLSRSSTHQSFAEPSPPNSPVDETPSLPSGPVTSTVSATMKCKVFLKQQHAQWKSLGSAKLKVYKQSPTNIKQLVVEADNKDKSVLISTIVLSDGVERVGKTGVAVEISDQGRRTGIVYMIQLRNENSAGGLFDSLLEGSDRSR</sequence>
<feature type="compositionally biased region" description="Low complexity" evidence="1">
    <location>
        <begin position="29"/>
        <end position="52"/>
    </location>
</feature>
<evidence type="ECO:0000313" key="3">
    <source>
        <dbReference type="EMBL" id="KAK7463676.1"/>
    </source>
</evidence>